<protein>
    <recommendedName>
        <fullName evidence="6 7">Large ribosomal subunit protein bL9</fullName>
    </recommendedName>
</protein>
<proteinExistence type="inferred from homology"/>
<dbReference type="FunFam" id="3.40.5.10:FF:000002">
    <property type="entry name" value="50S ribosomal protein L9"/>
    <property type="match status" value="1"/>
</dbReference>
<dbReference type="Pfam" id="PF03948">
    <property type="entry name" value="Ribosomal_L9_C"/>
    <property type="match status" value="1"/>
</dbReference>
<dbReference type="InterPro" id="IPR036791">
    <property type="entry name" value="Ribosomal_bL9_C_sf"/>
</dbReference>
<dbReference type="HAMAP" id="MF_00503">
    <property type="entry name" value="Ribosomal_bL9"/>
    <property type="match status" value="1"/>
</dbReference>
<evidence type="ECO:0000313" key="9">
    <source>
        <dbReference type="Proteomes" id="UP000066049"/>
    </source>
</evidence>
<sequence>MKVLLIKDVKALGKAGEIKEVKDGYGNNFLIGKGFAKAATPDVLRQYEAAQKRKAEELKYEIANLEKLKEELEKVTVVIKKTLGANGSLFGSVSKEEIAAELEKTHHLVVEKKAIDMDTHLKAVGLYDVHVKLGHSINASLKVDVQGE</sequence>
<accession>A0A0M4SMQ4</accession>
<dbReference type="PATRIC" id="fig|199.248.peg.974"/>
<keyword evidence="2 7" id="KW-0699">rRNA-binding</keyword>
<dbReference type="InterPro" id="IPR000244">
    <property type="entry name" value="Ribosomal_bL9"/>
</dbReference>
<dbReference type="GeneID" id="28662616"/>
<dbReference type="AlphaFoldDB" id="A0A0M4SMQ4"/>
<evidence type="ECO:0000256" key="7">
    <source>
        <dbReference type="HAMAP-Rule" id="MF_00503"/>
    </source>
</evidence>
<dbReference type="InterPro" id="IPR036935">
    <property type="entry name" value="Ribosomal_bL9_N_sf"/>
</dbReference>
<dbReference type="SUPFAM" id="SSF55653">
    <property type="entry name" value="Ribosomal protein L9 C-domain"/>
    <property type="match status" value="1"/>
</dbReference>
<keyword evidence="5 7" id="KW-0687">Ribonucleoprotein</keyword>
<evidence type="ECO:0000256" key="6">
    <source>
        <dbReference type="ARBA" id="ARBA00035292"/>
    </source>
</evidence>
<evidence type="ECO:0000256" key="2">
    <source>
        <dbReference type="ARBA" id="ARBA00022730"/>
    </source>
</evidence>
<evidence type="ECO:0000256" key="1">
    <source>
        <dbReference type="ARBA" id="ARBA00010605"/>
    </source>
</evidence>
<dbReference type="Proteomes" id="UP000066049">
    <property type="component" value="Chromosome"/>
</dbReference>
<evidence type="ECO:0000256" key="4">
    <source>
        <dbReference type="ARBA" id="ARBA00022980"/>
    </source>
</evidence>
<dbReference type="GO" id="GO:0005840">
    <property type="term" value="C:ribosome"/>
    <property type="evidence" value="ECO:0007669"/>
    <property type="project" value="UniProtKB-KW"/>
</dbReference>
<evidence type="ECO:0000256" key="5">
    <source>
        <dbReference type="ARBA" id="ARBA00023274"/>
    </source>
</evidence>
<dbReference type="GO" id="GO:0006412">
    <property type="term" value="P:translation"/>
    <property type="evidence" value="ECO:0007669"/>
    <property type="project" value="UniProtKB-UniRule"/>
</dbReference>
<dbReference type="InterPro" id="IPR020069">
    <property type="entry name" value="Ribosomal_bL9_C"/>
</dbReference>
<dbReference type="GO" id="GO:0003735">
    <property type="term" value="F:structural constituent of ribosome"/>
    <property type="evidence" value="ECO:0007669"/>
    <property type="project" value="InterPro"/>
</dbReference>
<dbReference type="GO" id="GO:0019843">
    <property type="term" value="F:rRNA binding"/>
    <property type="evidence" value="ECO:0007669"/>
    <property type="project" value="UniProtKB-UniRule"/>
</dbReference>
<dbReference type="EMBL" id="CP012541">
    <property type="protein sequence ID" value="ALF47621.1"/>
    <property type="molecule type" value="Genomic_DNA"/>
</dbReference>
<dbReference type="SUPFAM" id="SSF55658">
    <property type="entry name" value="L9 N-domain-like"/>
    <property type="match status" value="1"/>
</dbReference>
<dbReference type="Gene3D" id="3.10.430.100">
    <property type="entry name" value="Ribosomal protein L9, C-terminal domain"/>
    <property type="match status" value="1"/>
</dbReference>
<dbReference type="PANTHER" id="PTHR21368">
    <property type="entry name" value="50S RIBOSOMAL PROTEIN L9"/>
    <property type="match status" value="1"/>
</dbReference>
<dbReference type="OrthoDB" id="9788336at2"/>
<dbReference type="Pfam" id="PF01281">
    <property type="entry name" value="Ribosomal_L9_N"/>
    <property type="match status" value="1"/>
</dbReference>
<reference evidence="9" key="1">
    <citation type="submission" date="2015-08" db="EMBL/GenBank/DDBJ databases">
        <title>Comparative genomics of the Campylobacter concisus group.</title>
        <authorList>
            <person name="Miller W.G."/>
            <person name="Yee E."/>
            <person name="Chapman M.H."/>
            <person name="Huynh S."/>
            <person name="Bono J.L."/>
            <person name="On S.L.W."/>
            <person name="St Leger J."/>
            <person name="Foster G."/>
            <person name="Parker C.T."/>
        </authorList>
    </citation>
    <scope>NUCLEOTIDE SEQUENCE [LARGE SCALE GENOMIC DNA]</scope>
    <source>
        <strain evidence="9">ATCC 33237</strain>
    </source>
</reference>
<dbReference type="RefSeq" id="WP_054196623.1">
    <property type="nucleotide sequence ID" value="NZ_CABMKQ010000036.1"/>
</dbReference>
<dbReference type="InterPro" id="IPR020070">
    <property type="entry name" value="Ribosomal_bL9_N"/>
</dbReference>
<comment type="similarity">
    <text evidence="1 7">Belongs to the bacterial ribosomal protein bL9 family.</text>
</comment>
<evidence type="ECO:0000256" key="3">
    <source>
        <dbReference type="ARBA" id="ARBA00022884"/>
    </source>
</evidence>
<name>A0A0M4SMQ4_9BACT</name>
<organism evidence="8 9">
    <name type="scientific">Campylobacter concisus</name>
    <dbReference type="NCBI Taxonomy" id="199"/>
    <lineage>
        <taxon>Bacteria</taxon>
        <taxon>Pseudomonadati</taxon>
        <taxon>Campylobacterota</taxon>
        <taxon>Epsilonproteobacteria</taxon>
        <taxon>Campylobacterales</taxon>
        <taxon>Campylobacteraceae</taxon>
        <taxon>Campylobacter</taxon>
    </lineage>
</organism>
<evidence type="ECO:0000313" key="8">
    <source>
        <dbReference type="EMBL" id="ALF47621.1"/>
    </source>
</evidence>
<dbReference type="Gene3D" id="3.40.5.10">
    <property type="entry name" value="Ribosomal protein L9, N-terminal domain"/>
    <property type="match status" value="1"/>
</dbReference>
<keyword evidence="4 7" id="KW-0689">Ribosomal protein</keyword>
<dbReference type="GO" id="GO:1990904">
    <property type="term" value="C:ribonucleoprotein complex"/>
    <property type="evidence" value="ECO:0007669"/>
    <property type="project" value="UniProtKB-KW"/>
</dbReference>
<dbReference type="PROSITE" id="PS00651">
    <property type="entry name" value="RIBOSOMAL_L9"/>
    <property type="match status" value="1"/>
</dbReference>
<dbReference type="KEGG" id="ccoc:CCON33237_0940"/>
<dbReference type="NCBIfam" id="TIGR00158">
    <property type="entry name" value="L9"/>
    <property type="match status" value="1"/>
</dbReference>
<dbReference type="InterPro" id="IPR020594">
    <property type="entry name" value="Ribosomal_bL9_bac/chp"/>
</dbReference>
<keyword evidence="3 7" id="KW-0694">RNA-binding</keyword>
<comment type="function">
    <text evidence="7">Binds to the 23S rRNA.</text>
</comment>
<gene>
    <name evidence="7 8" type="primary">rplI</name>
    <name evidence="8" type="ORF">CCON33237_0940</name>
</gene>
<dbReference type="InterPro" id="IPR009027">
    <property type="entry name" value="Ribosomal_bL9/RNase_H1_N"/>
</dbReference>